<evidence type="ECO:0000256" key="4">
    <source>
        <dbReference type="ARBA" id="ARBA00022692"/>
    </source>
</evidence>
<evidence type="ECO:0000313" key="9">
    <source>
        <dbReference type="Proteomes" id="UP000596977"/>
    </source>
</evidence>
<dbReference type="InterPro" id="IPR051907">
    <property type="entry name" value="DoxX-like_oxidoreductase"/>
</dbReference>
<sequence length="135" mass="14247">MDTVQKFAPTVGRVFLALIFILAGLGKIPAPEGTIGYMEAFGVPGFLFWPTVAVEVIGGLFLLVGFQTRWAAAALGAFTLIAALIFHNNFADQMEMTAFLKNLAITGGMLYVIAFGAGAFSVDGRKPKATLATQG</sequence>
<evidence type="ECO:0000313" key="8">
    <source>
        <dbReference type="EMBL" id="GGA56534.1"/>
    </source>
</evidence>
<feature type="transmembrane region" description="Helical" evidence="7">
    <location>
        <begin position="7"/>
        <end position="26"/>
    </location>
</feature>
<protein>
    <submittedName>
        <fullName evidence="8">Membrane protein</fullName>
    </submittedName>
</protein>
<comment type="subcellular location">
    <subcellularLocation>
        <location evidence="1">Cell membrane</location>
        <topology evidence="1">Multi-pass membrane protein</topology>
    </subcellularLocation>
</comment>
<proteinExistence type="inferred from homology"/>
<keyword evidence="5 7" id="KW-1133">Transmembrane helix</keyword>
<evidence type="ECO:0000256" key="3">
    <source>
        <dbReference type="ARBA" id="ARBA00022475"/>
    </source>
</evidence>
<feature type="transmembrane region" description="Helical" evidence="7">
    <location>
        <begin position="103"/>
        <end position="122"/>
    </location>
</feature>
<accession>A0A916W0J8</accession>
<evidence type="ECO:0000256" key="6">
    <source>
        <dbReference type="ARBA" id="ARBA00023136"/>
    </source>
</evidence>
<dbReference type="PANTHER" id="PTHR33452">
    <property type="entry name" value="OXIDOREDUCTASE CATD-RELATED"/>
    <property type="match status" value="1"/>
</dbReference>
<organism evidence="8 9">
    <name type="scientific">Pelagibacterium lentulum</name>
    <dbReference type="NCBI Taxonomy" id="2029865"/>
    <lineage>
        <taxon>Bacteria</taxon>
        <taxon>Pseudomonadati</taxon>
        <taxon>Pseudomonadota</taxon>
        <taxon>Alphaproteobacteria</taxon>
        <taxon>Hyphomicrobiales</taxon>
        <taxon>Devosiaceae</taxon>
        <taxon>Pelagibacterium</taxon>
    </lineage>
</organism>
<comment type="similarity">
    <text evidence="2">Belongs to the DoxX family.</text>
</comment>
<dbReference type="PANTHER" id="PTHR33452:SF1">
    <property type="entry name" value="INNER MEMBRANE PROTEIN YPHA-RELATED"/>
    <property type="match status" value="1"/>
</dbReference>
<feature type="transmembrane region" description="Helical" evidence="7">
    <location>
        <begin position="71"/>
        <end position="91"/>
    </location>
</feature>
<dbReference type="InterPro" id="IPR032808">
    <property type="entry name" value="DoxX"/>
</dbReference>
<reference evidence="8 9" key="1">
    <citation type="journal article" date="2014" name="Int. J. Syst. Evol. Microbiol.">
        <title>Complete genome sequence of Corynebacterium casei LMG S-19264T (=DSM 44701T), isolated from a smear-ripened cheese.</title>
        <authorList>
            <consortium name="US DOE Joint Genome Institute (JGI-PGF)"/>
            <person name="Walter F."/>
            <person name="Albersmeier A."/>
            <person name="Kalinowski J."/>
            <person name="Ruckert C."/>
        </authorList>
    </citation>
    <scope>NUCLEOTIDE SEQUENCE [LARGE SCALE GENOMIC DNA]</scope>
    <source>
        <strain evidence="8 9">CGMCC 1.15896</strain>
    </source>
</reference>
<keyword evidence="9" id="KW-1185">Reference proteome</keyword>
<dbReference type="EMBL" id="BMKB01000004">
    <property type="protein sequence ID" value="GGA56534.1"/>
    <property type="molecule type" value="Genomic_DNA"/>
</dbReference>
<dbReference type="Pfam" id="PF07681">
    <property type="entry name" value="DoxX"/>
    <property type="match status" value="1"/>
</dbReference>
<evidence type="ECO:0000256" key="1">
    <source>
        <dbReference type="ARBA" id="ARBA00004651"/>
    </source>
</evidence>
<comment type="caution">
    <text evidence="8">The sequence shown here is derived from an EMBL/GenBank/DDBJ whole genome shotgun (WGS) entry which is preliminary data.</text>
</comment>
<dbReference type="OrthoDB" id="9810206at2"/>
<dbReference type="RefSeq" id="WP_127072330.1">
    <property type="nucleotide sequence ID" value="NZ_BMKB01000004.1"/>
</dbReference>
<feature type="transmembrane region" description="Helical" evidence="7">
    <location>
        <begin position="46"/>
        <end position="64"/>
    </location>
</feature>
<dbReference type="AlphaFoldDB" id="A0A916W0J8"/>
<keyword evidence="6 7" id="KW-0472">Membrane</keyword>
<gene>
    <name evidence="8" type="ORF">GCM10011499_28350</name>
</gene>
<evidence type="ECO:0000256" key="5">
    <source>
        <dbReference type="ARBA" id="ARBA00022989"/>
    </source>
</evidence>
<keyword evidence="4 7" id="KW-0812">Transmembrane</keyword>
<dbReference type="GO" id="GO:0005886">
    <property type="term" value="C:plasma membrane"/>
    <property type="evidence" value="ECO:0007669"/>
    <property type="project" value="UniProtKB-SubCell"/>
</dbReference>
<name>A0A916W0J8_9HYPH</name>
<evidence type="ECO:0000256" key="7">
    <source>
        <dbReference type="SAM" id="Phobius"/>
    </source>
</evidence>
<keyword evidence="3" id="KW-1003">Cell membrane</keyword>
<dbReference type="Proteomes" id="UP000596977">
    <property type="component" value="Unassembled WGS sequence"/>
</dbReference>
<evidence type="ECO:0000256" key="2">
    <source>
        <dbReference type="ARBA" id="ARBA00006679"/>
    </source>
</evidence>